<keyword evidence="3" id="KW-1185">Reference proteome</keyword>
<evidence type="ECO:0000313" key="3">
    <source>
        <dbReference type="Proteomes" id="UP001634394"/>
    </source>
</evidence>
<dbReference type="EMBL" id="JBJQND010000005">
    <property type="protein sequence ID" value="KAL3875420.1"/>
    <property type="molecule type" value="Genomic_DNA"/>
</dbReference>
<comment type="caution">
    <text evidence="2">The sequence shown here is derived from an EMBL/GenBank/DDBJ whole genome shotgun (WGS) entry which is preliminary data.</text>
</comment>
<reference evidence="2 3" key="1">
    <citation type="submission" date="2024-11" db="EMBL/GenBank/DDBJ databases">
        <title>Chromosome-level genome assembly of the freshwater bivalve Anodonta woodiana.</title>
        <authorList>
            <person name="Chen X."/>
        </authorList>
    </citation>
    <scope>NUCLEOTIDE SEQUENCE [LARGE SCALE GENOMIC DNA]</scope>
    <source>
        <strain evidence="2">MN2024</strain>
        <tissue evidence="2">Gills</tissue>
    </source>
</reference>
<protein>
    <submittedName>
        <fullName evidence="2">Uncharacterized protein</fullName>
    </submittedName>
</protein>
<accession>A0ABD3WN58</accession>
<organism evidence="2 3">
    <name type="scientific">Sinanodonta woodiana</name>
    <name type="common">Chinese pond mussel</name>
    <name type="synonym">Anodonta woodiana</name>
    <dbReference type="NCBI Taxonomy" id="1069815"/>
    <lineage>
        <taxon>Eukaryota</taxon>
        <taxon>Metazoa</taxon>
        <taxon>Spiralia</taxon>
        <taxon>Lophotrochozoa</taxon>
        <taxon>Mollusca</taxon>
        <taxon>Bivalvia</taxon>
        <taxon>Autobranchia</taxon>
        <taxon>Heteroconchia</taxon>
        <taxon>Palaeoheterodonta</taxon>
        <taxon>Unionida</taxon>
        <taxon>Unionoidea</taxon>
        <taxon>Unionidae</taxon>
        <taxon>Unioninae</taxon>
        <taxon>Sinanodonta</taxon>
    </lineage>
</organism>
<name>A0ABD3WN58_SINWO</name>
<dbReference type="Proteomes" id="UP001634394">
    <property type="component" value="Unassembled WGS sequence"/>
</dbReference>
<gene>
    <name evidence="2" type="ORF">ACJMK2_033368</name>
</gene>
<evidence type="ECO:0000313" key="2">
    <source>
        <dbReference type="EMBL" id="KAL3875420.1"/>
    </source>
</evidence>
<evidence type="ECO:0000256" key="1">
    <source>
        <dbReference type="SAM" id="SignalP"/>
    </source>
</evidence>
<feature type="signal peptide" evidence="1">
    <location>
        <begin position="1"/>
        <end position="21"/>
    </location>
</feature>
<feature type="chain" id="PRO_5044892242" evidence="1">
    <location>
        <begin position="22"/>
        <end position="183"/>
    </location>
</feature>
<proteinExistence type="predicted"/>
<keyword evidence="1" id="KW-0732">Signal</keyword>
<sequence>MPLTIFMLYTILFLAVFEVYCQSPFSSTGTSSNAGNTLTDWSSWNSGSDSSQNNWGQNSAGTFGSNTGTKMANVDLQSNSRLETVTPNPWASGPSEWVFPFRLPPWVSTCQETGCPQGMQCTLFGSPCPYWISGAPCTCRPGCRVDQKFIPITETRTMDSCNNICTCDNSNGQMHAVCTTNRC</sequence>
<dbReference type="AlphaFoldDB" id="A0ABD3WN58"/>